<organism evidence="2 3">
    <name type="scientific">Paracoccus benzoatiresistens</name>
    <dbReference type="NCBI Taxonomy" id="2997341"/>
    <lineage>
        <taxon>Bacteria</taxon>
        <taxon>Pseudomonadati</taxon>
        <taxon>Pseudomonadota</taxon>
        <taxon>Alphaproteobacteria</taxon>
        <taxon>Rhodobacterales</taxon>
        <taxon>Paracoccaceae</taxon>
        <taxon>Paracoccus</taxon>
    </lineage>
</organism>
<dbReference type="Pfam" id="PF03334">
    <property type="entry name" value="PhaG_MnhG_YufB"/>
    <property type="match status" value="1"/>
</dbReference>
<comment type="caution">
    <text evidence="2">The sequence shown here is derived from an EMBL/GenBank/DDBJ whole genome shotgun (WGS) entry which is preliminary data.</text>
</comment>
<dbReference type="Proteomes" id="UP001149822">
    <property type="component" value="Unassembled WGS sequence"/>
</dbReference>
<dbReference type="PANTHER" id="PTHR34703">
    <property type="entry name" value="ANTIPORTER SUBUNIT MNHG2-RELATED"/>
    <property type="match status" value="1"/>
</dbReference>
<keyword evidence="1" id="KW-0812">Transmembrane</keyword>
<reference evidence="2" key="1">
    <citation type="submission" date="2022-12" db="EMBL/GenBank/DDBJ databases">
        <title>Paracoccus sp. EF6 isolated from a lake water.</title>
        <authorList>
            <person name="Liu H."/>
        </authorList>
    </citation>
    <scope>NUCLEOTIDE SEQUENCE</scope>
    <source>
        <strain evidence="2">EF6</strain>
    </source>
</reference>
<dbReference type="PANTHER" id="PTHR34703:SF1">
    <property type="entry name" value="ANTIPORTER SUBUNIT MNHG2-RELATED"/>
    <property type="match status" value="1"/>
</dbReference>
<keyword evidence="1" id="KW-0472">Membrane</keyword>
<name>A0ABT4J8H2_9RHOB</name>
<protein>
    <submittedName>
        <fullName evidence="2">Monovalent cation/H(+) antiporter subunit G</fullName>
    </submittedName>
</protein>
<evidence type="ECO:0000256" key="1">
    <source>
        <dbReference type="SAM" id="Phobius"/>
    </source>
</evidence>
<dbReference type="InterPro" id="IPR005133">
    <property type="entry name" value="PhaG_MnhG_YufB"/>
</dbReference>
<dbReference type="NCBIfam" id="TIGR01300">
    <property type="entry name" value="CPA3_mnhG_phaG"/>
    <property type="match status" value="1"/>
</dbReference>
<evidence type="ECO:0000313" key="3">
    <source>
        <dbReference type="Proteomes" id="UP001149822"/>
    </source>
</evidence>
<feature type="transmembrane region" description="Helical" evidence="1">
    <location>
        <begin position="6"/>
        <end position="28"/>
    </location>
</feature>
<keyword evidence="1" id="KW-1133">Transmembrane helix</keyword>
<feature type="transmembrane region" description="Helical" evidence="1">
    <location>
        <begin position="40"/>
        <end position="59"/>
    </location>
</feature>
<accession>A0ABT4J8H2</accession>
<evidence type="ECO:0000313" key="2">
    <source>
        <dbReference type="EMBL" id="MCZ0963420.1"/>
    </source>
</evidence>
<sequence>MTEILTAILALTAGGFALVAAIGILRFPDALTRMHASSKVGSLAGSLALLAAAVDIGGVSATSRALIAMLFLLMTAPIGAHLLGRAAAWRSGHKQDLLVRPSDQGKPGP</sequence>
<proteinExistence type="predicted"/>
<keyword evidence="3" id="KW-1185">Reference proteome</keyword>
<gene>
    <name evidence="2" type="primary">mnhG</name>
    <name evidence="2" type="ORF">OU682_17585</name>
</gene>
<dbReference type="RefSeq" id="WP_268943497.1">
    <property type="nucleotide sequence ID" value="NZ_JAPTYD010000037.1"/>
</dbReference>
<dbReference type="EMBL" id="JAPTYD010000037">
    <property type="protein sequence ID" value="MCZ0963420.1"/>
    <property type="molecule type" value="Genomic_DNA"/>
</dbReference>
<feature type="transmembrane region" description="Helical" evidence="1">
    <location>
        <begin position="65"/>
        <end position="84"/>
    </location>
</feature>